<keyword evidence="8" id="KW-0915">Sodium</keyword>
<keyword evidence="3" id="KW-0050">Antiport</keyword>
<evidence type="ECO:0000313" key="15">
    <source>
        <dbReference type="Proteomes" id="UP000796880"/>
    </source>
</evidence>
<feature type="transmembrane region" description="Helical" evidence="12">
    <location>
        <begin position="274"/>
        <end position="296"/>
    </location>
</feature>
<comment type="caution">
    <text evidence="14">The sequence shown here is derived from an EMBL/GenBank/DDBJ whole genome shotgun (WGS) entry which is preliminary data.</text>
</comment>
<keyword evidence="10" id="KW-0739">Sodium transport</keyword>
<dbReference type="GO" id="GO:0006814">
    <property type="term" value="P:sodium ion transport"/>
    <property type="evidence" value="ECO:0007669"/>
    <property type="project" value="UniProtKB-KW"/>
</dbReference>
<dbReference type="Pfam" id="PF01699">
    <property type="entry name" value="Na_Ca_ex"/>
    <property type="match status" value="2"/>
</dbReference>
<comment type="subcellular location">
    <subcellularLocation>
        <location evidence="1">Membrane</location>
        <topology evidence="1">Multi-pass membrane protein</topology>
    </subcellularLocation>
</comment>
<feature type="transmembrane region" description="Helical" evidence="12">
    <location>
        <begin position="481"/>
        <end position="499"/>
    </location>
</feature>
<keyword evidence="15" id="KW-1185">Reference proteome</keyword>
<dbReference type="Proteomes" id="UP000796880">
    <property type="component" value="Unassembled WGS sequence"/>
</dbReference>
<feature type="domain" description="Sodium/calcium exchanger membrane region" evidence="13">
    <location>
        <begin position="147"/>
        <end position="289"/>
    </location>
</feature>
<dbReference type="GO" id="GO:0016020">
    <property type="term" value="C:membrane"/>
    <property type="evidence" value="ECO:0007669"/>
    <property type="project" value="UniProtKB-SubCell"/>
</dbReference>
<dbReference type="InterPro" id="IPR044880">
    <property type="entry name" value="NCX_ion-bd_dom_sf"/>
</dbReference>
<keyword evidence="6" id="KW-0630">Potassium</keyword>
<evidence type="ECO:0000256" key="2">
    <source>
        <dbReference type="ARBA" id="ARBA00022448"/>
    </source>
</evidence>
<keyword evidence="4" id="KW-0633">Potassium transport</keyword>
<feature type="transmembrane region" description="Helical" evidence="12">
    <location>
        <begin position="138"/>
        <end position="157"/>
    </location>
</feature>
<feature type="transmembrane region" description="Helical" evidence="12">
    <location>
        <begin position="550"/>
        <end position="573"/>
    </location>
</feature>
<keyword evidence="10" id="KW-0406">Ion transport</keyword>
<keyword evidence="5 12" id="KW-0812">Transmembrane</keyword>
<feature type="transmembrane region" description="Helical" evidence="12">
    <location>
        <begin position="593"/>
        <end position="612"/>
    </location>
</feature>
<dbReference type="GO" id="GO:0008324">
    <property type="term" value="F:monoatomic cation transmembrane transporter activity"/>
    <property type="evidence" value="ECO:0007669"/>
    <property type="project" value="TreeGrafter"/>
</dbReference>
<dbReference type="AlphaFoldDB" id="A0A8K0MMS5"/>
<evidence type="ECO:0000259" key="13">
    <source>
        <dbReference type="Pfam" id="PF01699"/>
    </source>
</evidence>
<feature type="domain" description="Sodium/calcium exchanger membrane region" evidence="13">
    <location>
        <begin position="486"/>
        <end position="637"/>
    </location>
</feature>
<dbReference type="OrthoDB" id="407410at2759"/>
<name>A0A8K0MMS5_9ROSA</name>
<dbReference type="GO" id="GO:0006813">
    <property type="term" value="P:potassium ion transport"/>
    <property type="evidence" value="ECO:0007669"/>
    <property type="project" value="UniProtKB-KW"/>
</dbReference>
<gene>
    <name evidence="14" type="ORF">FNV43_RR08112</name>
</gene>
<evidence type="ECO:0000256" key="5">
    <source>
        <dbReference type="ARBA" id="ARBA00022692"/>
    </source>
</evidence>
<sequence>MAFMVQRNAKFRGVINGFCVIVLFFFFYNRVDIRRNPIQNQSSLIFNQNSTPRAPFHAGSSHVAVIRRQIAETGVNSSKLVDGSDQKDVHVHNPTLCSGLQKHEGFVNKCQYLKANPQCSSDGFINYLKVFYCDCRNFSILGYTVLVIWLVFLFYVLGNTAADYFCCSLEKLSSLLRLPPTVAGVTLLPLGNGAPDVFASIAAFVGTDSGDVGLNSVLGGAVFVTCIVVGTVSLCIAQKRVQIDRRCFIRDISFFLVTLVSLLLILIIGKVTVIAATAFVSIYIVYALCVVSNVVLRKHLLGLKLDVVAPLLPVRASMFSQGAEDDANLYGSIFESDTESHPPELHTYWSQWFWSSNVGIYSSQDLKISFLVDEIPPWGWTESMEDTGPFSYSKLLFLLEMPLTLPRRLTIPLVNEETWSKAYAVASASMAPILLAFLWNTHENVGSHSRIISYLIGITVGWTLGVLSYQNTVSDHPPQRFLILWVLGGFFMSIVWFYMIANELVALLVSFGIILGVNPSVLGVTVLAWGNSMGDMMSNVALAMHGENGVQIALSGCYASPMFNTLVGLGVSMLVGAWKERPGAYMVPQDSSLFYTMAFLVSGLIWALVILLQNDMHPTRLLGFGLITLYLMFVSLRLSSAMGLVSLVGLG</sequence>
<dbReference type="InterPro" id="IPR051359">
    <property type="entry name" value="CaCA_antiporter"/>
</dbReference>
<dbReference type="PANTHER" id="PTHR12266">
    <property type="entry name" value="NA+/CA2+ K+ INDEPENDENT EXCHANGER"/>
    <property type="match status" value="1"/>
</dbReference>
<dbReference type="PANTHER" id="PTHR12266:SF0">
    <property type="entry name" value="MITOCHONDRIAL SODIUM_CALCIUM EXCHANGER PROTEIN"/>
    <property type="match status" value="1"/>
</dbReference>
<dbReference type="InterPro" id="IPR004837">
    <property type="entry name" value="NaCa_Exmemb"/>
</dbReference>
<evidence type="ECO:0000256" key="11">
    <source>
        <dbReference type="ARBA" id="ARBA00038187"/>
    </source>
</evidence>
<proteinExistence type="inferred from homology"/>
<feature type="transmembrane region" description="Helical" evidence="12">
    <location>
        <begin position="505"/>
        <end position="529"/>
    </location>
</feature>
<feature type="transmembrane region" description="Helical" evidence="12">
    <location>
        <begin position="217"/>
        <end position="236"/>
    </location>
</feature>
<keyword evidence="7 12" id="KW-1133">Transmembrane helix</keyword>
<feature type="transmembrane region" description="Helical" evidence="12">
    <location>
        <begin position="451"/>
        <end position="469"/>
    </location>
</feature>
<feature type="transmembrane region" description="Helical" evidence="12">
    <location>
        <begin position="624"/>
        <end position="650"/>
    </location>
</feature>
<dbReference type="GO" id="GO:0015297">
    <property type="term" value="F:antiporter activity"/>
    <property type="evidence" value="ECO:0007669"/>
    <property type="project" value="UniProtKB-KW"/>
</dbReference>
<evidence type="ECO:0000256" key="3">
    <source>
        <dbReference type="ARBA" id="ARBA00022449"/>
    </source>
</evidence>
<evidence type="ECO:0000256" key="10">
    <source>
        <dbReference type="ARBA" id="ARBA00023201"/>
    </source>
</evidence>
<organism evidence="14 15">
    <name type="scientific">Rhamnella rubrinervis</name>
    <dbReference type="NCBI Taxonomy" id="2594499"/>
    <lineage>
        <taxon>Eukaryota</taxon>
        <taxon>Viridiplantae</taxon>
        <taxon>Streptophyta</taxon>
        <taxon>Embryophyta</taxon>
        <taxon>Tracheophyta</taxon>
        <taxon>Spermatophyta</taxon>
        <taxon>Magnoliopsida</taxon>
        <taxon>eudicotyledons</taxon>
        <taxon>Gunneridae</taxon>
        <taxon>Pentapetalae</taxon>
        <taxon>rosids</taxon>
        <taxon>fabids</taxon>
        <taxon>Rosales</taxon>
        <taxon>Rhamnaceae</taxon>
        <taxon>rhamnoid group</taxon>
        <taxon>Rhamneae</taxon>
        <taxon>Rhamnella</taxon>
    </lineage>
</organism>
<evidence type="ECO:0000256" key="7">
    <source>
        <dbReference type="ARBA" id="ARBA00022989"/>
    </source>
</evidence>
<evidence type="ECO:0000256" key="8">
    <source>
        <dbReference type="ARBA" id="ARBA00023053"/>
    </source>
</evidence>
<feature type="transmembrane region" description="Helical" evidence="12">
    <location>
        <begin position="248"/>
        <end position="268"/>
    </location>
</feature>
<keyword evidence="9 12" id="KW-0472">Membrane</keyword>
<evidence type="ECO:0000313" key="14">
    <source>
        <dbReference type="EMBL" id="KAF3452016.1"/>
    </source>
</evidence>
<dbReference type="Gene3D" id="1.20.1420.30">
    <property type="entry name" value="NCX, central ion-binding region"/>
    <property type="match status" value="2"/>
</dbReference>
<comment type="similarity">
    <text evidence="11">Belongs to the Ca(2+):cation antiporter (CaCA) (TC 2.A.19) family. Cation/calcium exchanger (CCX) subfamily.</text>
</comment>
<evidence type="ECO:0000256" key="9">
    <source>
        <dbReference type="ARBA" id="ARBA00023136"/>
    </source>
</evidence>
<evidence type="ECO:0000256" key="6">
    <source>
        <dbReference type="ARBA" id="ARBA00022958"/>
    </source>
</evidence>
<accession>A0A8K0MMS5</accession>
<evidence type="ECO:0000256" key="12">
    <source>
        <dbReference type="SAM" id="Phobius"/>
    </source>
</evidence>
<dbReference type="EMBL" id="VOIH02000003">
    <property type="protein sequence ID" value="KAF3452016.1"/>
    <property type="molecule type" value="Genomic_DNA"/>
</dbReference>
<evidence type="ECO:0000256" key="4">
    <source>
        <dbReference type="ARBA" id="ARBA00022538"/>
    </source>
</evidence>
<feature type="transmembrane region" description="Helical" evidence="12">
    <location>
        <begin position="13"/>
        <end position="31"/>
    </location>
</feature>
<protein>
    <recommendedName>
        <fullName evidence="13">Sodium/calcium exchanger membrane region domain-containing protein</fullName>
    </recommendedName>
</protein>
<reference evidence="14" key="1">
    <citation type="submission" date="2020-03" db="EMBL/GenBank/DDBJ databases">
        <title>A high-quality chromosome-level genome assembly of a woody plant with both climbing and erect habits, Rhamnella rubrinervis.</title>
        <authorList>
            <person name="Lu Z."/>
            <person name="Yang Y."/>
            <person name="Zhu X."/>
            <person name="Sun Y."/>
        </authorList>
    </citation>
    <scope>NUCLEOTIDE SEQUENCE</scope>
    <source>
        <strain evidence="14">BYM</strain>
        <tissue evidence="14">Leaf</tissue>
    </source>
</reference>
<evidence type="ECO:0000256" key="1">
    <source>
        <dbReference type="ARBA" id="ARBA00004141"/>
    </source>
</evidence>
<keyword evidence="2" id="KW-0813">Transport</keyword>